<dbReference type="SUPFAM" id="SSF103481">
    <property type="entry name" value="Multidrug resistance efflux transporter EmrE"/>
    <property type="match status" value="2"/>
</dbReference>
<dbReference type="Pfam" id="PF00892">
    <property type="entry name" value="EamA"/>
    <property type="match status" value="2"/>
</dbReference>
<keyword evidence="3 6" id="KW-0812">Transmembrane</keyword>
<keyword evidence="5 6" id="KW-0472">Membrane</keyword>
<dbReference type="PANTHER" id="PTHR32322:SF18">
    <property type="entry name" value="S-ADENOSYLMETHIONINE_S-ADENOSYLHOMOCYSTEINE TRANSPORTER"/>
    <property type="match status" value="1"/>
</dbReference>
<feature type="transmembrane region" description="Helical" evidence="6">
    <location>
        <begin position="134"/>
        <end position="153"/>
    </location>
</feature>
<dbReference type="PANTHER" id="PTHR32322">
    <property type="entry name" value="INNER MEMBRANE TRANSPORTER"/>
    <property type="match status" value="1"/>
</dbReference>
<feature type="transmembrane region" description="Helical" evidence="6">
    <location>
        <begin position="258"/>
        <end position="277"/>
    </location>
</feature>
<feature type="transmembrane region" description="Helical" evidence="6">
    <location>
        <begin position="195"/>
        <end position="216"/>
    </location>
</feature>
<dbReference type="InterPro" id="IPR000620">
    <property type="entry name" value="EamA_dom"/>
</dbReference>
<evidence type="ECO:0000256" key="1">
    <source>
        <dbReference type="ARBA" id="ARBA00004651"/>
    </source>
</evidence>
<protein>
    <submittedName>
        <fullName evidence="8">Drug/metabolite transporter (DMT)-like permease</fullName>
    </submittedName>
</protein>
<evidence type="ECO:0000256" key="3">
    <source>
        <dbReference type="ARBA" id="ARBA00022692"/>
    </source>
</evidence>
<organism evidence="8 9">
    <name type="scientific">Xanthobacter agilis</name>
    <dbReference type="NCBI Taxonomy" id="47492"/>
    <lineage>
        <taxon>Bacteria</taxon>
        <taxon>Pseudomonadati</taxon>
        <taxon>Pseudomonadota</taxon>
        <taxon>Alphaproteobacteria</taxon>
        <taxon>Hyphomicrobiales</taxon>
        <taxon>Xanthobacteraceae</taxon>
        <taxon>Xanthobacter</taxon>
    </lineage>
</organism>
<evidence type="ECO:0000256" key="4">
    <source>
        <dbReference type="ARBA" id="ARBA00022989"/>
    </source>
</evidence>
<feature type="transmembrane region" description="Helical" evidence="6">
    <location>
        <begin position="283"/>
        <end position="303"/>
    </location>
</feature>
<feature type="transmembrane region" description="Helical" evidence="6">
    <location>
        <begin position="228"/>
        <end position="246"/>
    </location>
</feature>
<evidence type="ECO:0000313" key="9">
    <source>
        <dbReference type="Proteomes" id="UP001241747"/>
    </source>
</evidence>
<dbReference type="Proteomes" id="UP001241747">
    <property type="component" value="Unassembled WGS sequence"/>
</dbReference>
<feature type="transmembrane region" description="Helical" evidence="6">
    <location>
        <begin position="45"/>
        <end position="64"/>
    </location>
</feature>
<evidence type="ECO:0000313" key="8">
    <source>
        <dbReference type="EMBL" id="MDQ0506082.1"/>
    </source>
</evidence>
<keyword evidence="9" id="KW-1185">Reference proteome</keyword>
<feature type="domain" description="EamA" evidence="7">
    <location>
        <begin position="165"/>
        <end position="300"/>
    </location>
</feature>
<keyword evidence="4 6" id="KW-1133">Transmembrane helix</keyword>
<evidence type="ECO:0000259" key="7">
    <source>
        <dbReference type="Pfam" id="PF00892"/>
    </source>
</evidence>
<reference evidence="8 9" key="1">
    <citation type="submission" date="2023-07" db="EMBL/GenBank/DDBJ databases">
        <title>Genomic Encyclopedia of Type Strains, Phase IV (KMG-IV): sequencing the most valuable type-strain genomes for metagenomic binning, comparative biology and taxonomic classification.</title>
        <authorList>
            <person name="Goeker M."/>
        </authorList>
    </citation>
    <scope>NUCLEOTIDE SEQUENCE [LARGE SCALE GENOMIC DNA]</scope>
    <source>
        <strain evidence="8 9">DSM 3770</strain>
    </source>
</reference>
<dbReference type="EMBL" id="JAUSVY010000006">
    <property type="protein sequence ID" value="MDQ0506082.1"/>
    <property type="molecule type" value="Genomic_DNA"/>
</dbReference>
<evidence type="ECO:0000256" key="5">
    <source>
        <dbReference type="ARBA" id="ARBA00023136"/>
    </source>
</evidence>
<sequence>MPAPALPRPLKGLFNAPYVLLCLTSLLWAGNLVLGRYVAGHVPPFTLAMLRWIGATLILTPFALGQIRRDLPLIRAHFWSLLLLAGTGISCFNAMSYYALQYTEALNGLLLQSMAPLLVAVWCFALFRDRLRLGQAAGILTSLCGVLLIISRGDMDTLIHLKPNIGDVWILIALLIYAFYAAILRTRPPLGPLSFLTVIMALGAVLLVPFAIWEYATGHVLTFDTRTVFVLAYVMVGPSLIAYLFFNRAVELVGANTAAPFLHLMPVFGTALAIAFLGEQIAWFHLGGYALVITGIALATFAARNGRKDTRAEGQAGAP</sequence>
<proteinExistence type="predicted"/>
<dbReference type="RefSeq" id="WP_237343832.1">
    <property type="nucleotide sequence ID" value="NZ_JABWGX010000001.1"/>
</dbReference>
<feature type="domain" description="EamA" evidence="7">
    <location>
        <begin position="18"/>
        <end position="150"/>
    </location>
</feature>
<dbReference type="InterPro" id="IPR050638">
    <property type="entry name" value="AA-Vitamin_Transporters"/>
</dbReference>
<gene>
    <name evidence="8" type="ORF">QOZ94_002886</name>
</gene>
<evidence type="ECO:0000256" key="2">
    <source>
        <dbReference type="ARBA" id="ARBA00022475"/>
    </source>
</evidence>
<feature type="transmembrane region" description="Helical" evidence="6">
    <location>
        <begin position="76"/>
        <end position="100"/>
    </location>
</feature>
<dbReference type="InterPro" id="IPR037185">
    <property type="entry name" value="EmrE-like"/>
</dbReference>
<keyword evidence="2" id="KW-1003">Cell membrane</keyword>
<comment type="subcellular location">
    <subcellularLocation>
        <location evidence="1">Cell membrane</location>
        <topology evidence="1">Multi-pass membrane protein</topology>
    </subcellularLocation>
</comment>
<evidence type="ECO:0000256" key="6">
    <source>
        <dbReference type="SAM" id="Phobius"/>
    </source>
</evidence>
<comment type="caution">
    <text evidence="8">The sequence shown here is derived from an EMBL/GenBank/DDBJ whole genome shotgun (WGS) entry which is preliminary data.</text>
</comment>
<accession>A0ABU0LG09</accession>
<name>A0ABU0LG09_XANAG</name>
<feature type="transmembrane region" description="Helical" evidence="6">
    <location>
        <begin position="165"/>
        <end position="183"/>
    </location>
</feature>
<feature type="transmembrane region" description="Helical" evidence="6">
    <location>
        <begin position="106"/>
        <end position="127"/>
    </location>
</feature>